<name>A0ABT8LBG8_9BACT</name>
<sequence>MNYTNSDSGLKFIIAQKEDLDSLEEIRKKAFQPVFDSFRNILGDTIYEFAQLPEDIAQKDLLKSLFDEDSIWETWKVTYDEKTIGFVSIRMDEPAKVGEIGLNAIDPDFSNKGIGSQMYNFAVDIMKKAGMKVATVATGGDPAHLPARKAYRKAGFLVEIPSVWMCQELE</sequence>
<evidence type="ECO:0000313" key="2">
    <source>
        <dbReference type="EMBL" id="MDN5215092.1"/>
    </source>
</evidence>
<accession>A0ABT8LBG8</accession>
<keyword evidence="3" id="KW-1185">Reference proteome</keyword>
<proteinExistence type="predicted"/>
<organism evidence="2 3">
    <name type="scientific">Agaribacillus aureus</name>
    <dbReference type="NCBI Taxonomy" id="3051825"/>
    <lineage>
        <taxon>Bacteria</taxon>
        <taxon>Pseudomonadati</taxon>
        <taxon>Bacteroidota</taxon>
        <taxon>Cytophagia</taxon>
        <taxon>Cytophagales</taxon>
        <taxon>Splendidivirgaceae</taxon>
        <taxon>Agaribacillus</taxon>
    </lineage>
</organism>
<dbReference type="CDD" id="cd04301">
    <property type="entry name" value="NAT_SF"/>
    <property type="match status" value="1"/>
</dbReference>
<dbReference type="Gene3D" id="3.40.630.30">
    <property type="match status" value="1"/>
</dbReference>
<dbReference type="InterPro" id="IPR000182">
    <property type="entry name" value="GNAT_dom"/>
</dbReference>
<dbReference type="EMBL" id="JAUJEB010000006">
    <property type="protein sequence ID" value="MDN5215092.1"/>
    <property type="molecule type" value="Genomic_DNA"/>
</dbReference>
<dbReference type="PROSITE" id="PS51186">
    <property type="entry name" value="GNAT"/>
    <property type="match status" value="1"/>
</dbReference>
<dbReference type="Pfam" id="PF00583">
    <property type="entry name" value="Acetyltransf_1"/>
    <property type="match status" value="1"/>
</dbReference>
<dbReference type="InterPro" id="IPR016181">
    <property type="entry name" value="Acyl_CoA_acyltransferase"/>
</dbReference>
<reference evidence="2" key="1">
    <citation type="submission" date="2023-06" db="EMBL/GenBank/DDBJ databases">
        <title>Genomic of Agaribacillus aureum.</title>
        <authorList>
            <person name="Wang G."/>
        </authorList>
    </citation>
    <scope>NUCLEOTIDE SEQUENCE</scope>
    <source>
        <strain evidence="2">BMA12</strain>
    </source>
</reference>
<evidence type="ECO:0000259" key="1">
    <source>
        <dbReference type="PROSITE" id="PS51186"/>
    </source>
</evidence>
<comment type="caution">
    <text evidence="2">The sequence shown here is derived from an EMBL/GenBank/DDBJ whole genome shotgun (WGS) entry which is preliminary data.</text>
</comment>
<dbReference type="SUPFAM" id="SSF55729">
    <property type="entry name" value="Acyl-CoA N-acyltransferases (Nat)"/>
    <property type="match status" value="1"/>
</dbReference>
<dbReference type="RefSeq" id="WP_346760431.1">
    <property type="nucleotide sequence ID" value="NZ_JAUJEB010000006.1"/>
</dbReference>
<protein>
    <submittedName>
        <fullName evidence="2">GNAT family N-acetyltransferase</fullName>
    </submittedName>
</protein>
<evidence type="ECO:0000313" key="3">
    <source>
        <dbReference type="Proteomes" id="UP001172083"/>
    </source>
</evidence>
<feature type="domain" description="N-acetyltransferase" evidence="1">
    <location>
        <begin position="10"/>
        <end position="170"/>
    </location>
</feature>
<dbReference type="Proteomes" id="UP001172083">
    <property type="component" value="Unassembled WGS sequence"/>
</dbReference>
<gene>
    <name evidence="2" type="ORF">QQ020_23625</name>
</gene>